<organism evidence="13 14">
    <name type="scientific">Leptothrix ochracea L12</name>
    <dbReference type="NCBI Taxonomy" id="735332"/>
    <lineage>
        <taxon>Bacteria</taxon>
        <taxon>Pseudomonadati</taxon>
        <taxon>Pseudomonadota</taxon>
        <taxon>Betaproteobacteria</taxon>
        <taxon>Burkholderiales</taxon>
        <taxon>Sphaerotilaceae</taxon>
        <taxon>Leptothrix</taxon>
    </lineage>
</organism>
<accession>I4Z5G9</accession>
<evidence type="ECO:0000256" key="8">
    <source>
        <dbReference type="ARBA" id="ARBA00022691"/>
    </source>
</evidence>
<dbReference type="GO" id="GO:0032259">
    <property type="term" value="P:methylation"/>
    <property type="evidence" value="ECO:0007669"/>
    <property type="project" value="UniProtKB-KW"/>
</dbReference>
<dbReference type="CDD" id="cd02440">
    <property type="entry name" value="AdoMet_MTases"/>
    <property type="match status" value="1"/>
</dbReference>
<evidence type="ECO:0000256" key="4">
    <source>
        <dbReference type="ARBA" id="ARBA00013346"/>
    </source>
</evidence>
<evidence type="ECO:0000256" key="11">
    <source>
        <dbReference type="ARBA" id="ARBA00031350"/>
    </source>
</evidence>
<evidence type="ECO:0000256" key="6">
    <source>
        <dbReference type="ARBA" id="ARBA00022603"/>
    </source>
</evidence>
<feature type="region of interest" description="Disordered" evidence="12">
    <location>
        <begin position="22"/>
        <end position="47"/>
    </location>
</feature>
<dbReference type="InterPro" id="IPR000682">
    <property type="entry name" value="PCMT"/>
</dbReference>
<dbReference type="Gene3D" id="3.40.50.150">
    <property type="entry name" value="Vaccinia Virus protein VP39"/>
    <property type="match status" value="1"/>
</dbReference>
<dbReference type="EC" id="2.1.1.77" evidence="3"/>
<evidence type="ECO:0000256" key="3">
    <source>
        <dbReference type="ARBA" id="ARBA00011890"/>
    </source>
</evidence>
<comment type="similarity">
    <text evidence="2">Belongs to the methyltransferase superfamily. L-isoaspartyl/D-aspartyl protein methyltransferase family.</text>
</comment>
<proteinExistence type="inferred from homology"/>
<protein>
    <recommendedName>
        <fullName evidence="4">Protein-L-isoaspartate O-methyltransferase</fullName>
        <ecNumber evidence="3">2.1.1.77</ecNumber>
    </recommendedName>
    <alternativeName>
        <fullName evidence="11">L-isoaspartyl protein carboxyl methyltransferase</fullName>
    </alternativeName>
    <alternativeName>
        <fullName evidence="9">Protein L-isoaspartyl methyltransferase</fullName>
    </alternativeName>
    <alternativeName>
        <fullName evidence="10">Protein-beta-aspartate methyltransferase</fullName>
    </alternativeName>
</protein>
<name>I4Z5G9_9BURK</name>
<evidence type="ECO:0000256" key="2">
    <source>
        <dbReference type="ARBA" id="ARBA00005369"/>
    </source>
</evidence>
<keyword evidence="8" id="KW-0949">S-adenosyl-L-methionine</keyword>
<evidence type="ECO:0000313" key="13">
    <source>
        <dbReference type="EMBL" id="EIM31461.1"/>
    </source>
</evidence>
<evidence type="ECO:0000256" key="5">
    <source>
        <dbReference type="ARBA" id="ARBA00022490"/>
    </source>
</evidence>
<gene>
    <name evidence="13" type="ORF">LepocDRAFT_00001920</name>
</gene>
<dbReference type="EMBL" id="JH660681">
    <property type="protein sequence ID" value="EIM31461.1"/>
    <property type="molecule type" value="Genomic_DNA"/>
</dbReference>
<dbReference type="AlphaFoldDB" id="I4Z5G9"/>
<evidence type="ECO:0000256" key="1">
    <source>
        <dbReference type="ARBA" id="ARBA00004496"/>
    </source>
</evidence>
<evidence type="ECO:0000256" key="9">
    <source>
        <dbReference type="ARBA" id="ARBA00030757"/>
    </source>
</evidence>
<dbReference type="Pfam" id="PF01135">
    <property type="entry name" value="PCMT"/>
    <property type="match status" value="1"/>
</dbReference>
<reference evidence="13 14" key="1">
    <citation type="submission" date="2012-04" db="EMBL/GenBank/DDBJ databases">
        <title>Improved High-Quality Draft sequence of Leptothrix ochracea L12.</title>
        <authorList>
            <consortium name="US DOE Joint Genome Institute"/>
            <person name="Lucas S."/>
            <person name="Han J."/>
            <person name="Lapidus A."/>
            <person name="Cheng J.-F."/>
            <person name="Goodwin L."/>
            <person name="Pitluck S."/>
            <person name="Peters L."/>
            <person name="Zeytun A."/>
            <person name="Detter J.C."/>
            <person name="Han C."/>
            <person name="Tapia R."/>
            <person name="Land M."/>
            <person name="Hauser L."/>
            <person name="Kyrpides N."/>
            <person name="Ivanova N."/>
            <person name="Pagani I."/>
            <person name="Stepanauskas R."/>
            <person name="Masland D."/>
            <person name="Poulton N."/>
            <person name="Emerson D."/>
            <person name="Fleming E."/>
            <person name="Woyke T."/>
        </authorList>
    </citation>
    <scope>NUCLEOTIDE SEQUENCE [LARGE SCALE GENOMIC DNA]</scope>
    <source>
        <strain evidence="13 14">L12</strain>
    </source>
</reference>
<keyword evidence="5" id="KW-0963">Cytoplasm</keyword>
<dbReference type="SUPFAM" id="SSF53335">
    <property type="entry name" value="S-adenosyl-L-methionine-dependent methyltransferases"/>
    <property type="match status" value="1"/>
</dbReference>
<comment type="subcellular location">
    <subcellularLocation>
        <location evidence="1">Cytoplasm</location>
    </subcellularLocation>
</comment>
<evidence type="ECO:0000256" key="12">
    <source>
        <dbReference type="SAM" id="MobiDB-lite"/>
    </source>
</evidence>
<dbReference type="OrthoDB" id="9810066at2"/>
<evidence type="ECO:0000256" key="7">
    <source>
        <dbReference type="ARBA" id="ARBA00022679"/>
    </source>
</evidence>
<dbReference type="PANTHER" id="PTHR11579">
    <property type="entry name" value="PROTEIN-L-ISOASPARTATE O-METHYLTRANSFERASE"/>
    <property type="match status" value="1"/>
</dbReference>
<keyword evidence="6 13" id="KW-0489">Methyltransferase</keyword>
<dbReference type="GO" id="GO:0004719">
    <property type="term" value="F:protein-L-isoaspartate (D-aspartate) O-methyltransferase activity"/>
    <property type="evidence" value="ECO:0007669"/>
    <property type="project" value="UniProtKB-EC"/>
</dbReference>
<keyword evidence="7 13" id="KW-0808">Transferase</keyword>
<dbReference type="PANTHER" id="PTHR11579:SF0">
    <property type="entry name" value="PROTEIN-L-ISOASPARTATE(D-ASPARTATE) O-METHYLTRANSFERASE"/>
    <property type="match status" value="1"/>
</dbReference>
<dbReference type="InterPro" id="IPR029063">
    <property type="entry name" value="SAM-dependent_MTases_sf"/>
</dbReference>
<dbReference type="HOGENOM" id="CLU_055432_1_0_4"/>
<dbReference type="Proteomes" id="UP000053899">
    <property type="component" value="Unassembled WGS sequence"/>
</dbReference>
<dbReference type="GO" id="GO:0005737">
    <property type="term" value="C:cytoplasm"/>
    <property type="evidence" value="ECO:0007669"/>
    <property type="project" value="UniProtKB-SubCell"/>
</dbReference>
<keyword evidence="14" id="KW-1185">Reference proteome</keyword>
<evidence type="ECO:0000256" key="10">
    <source>
        <dbReference type="ARBA" id="ARBA00031323"/>
    </source>
</evidence>
<sequence>MVNDGPPGRPLRRVGFPLSLEQATGRHTPSPPLGEPIATPSPRWHHPEDSLEASMRMRMVDQLRAIKSFDERILAVMARVERHRFIDTALASQAYVDTSLPIGLGQTISKPSIIARMLSLLCQRPGMNAWGVPSARPLGKVLEIGTGCGYQATLLAELSREVYSVERLKLLFDRARDAMAPIRAANLRLIYADGCWGHPPNAPYDGIVAAAACHGGVPLAWIEQLAPGGRLVAPVYIPNQDRQILWMVDRLADHTLQECGLEDVHFVPLESGICDSGLS</sequence>
<evidence type="ECO:0000313" key="14">
    <source>
        <dbReference type="Proteomes" id="UP000053899"/>
    </source>
</evidence>